<dbReference type="CDD" id="cd06232">
    <property type="entry name" value="M14-like"/>
    <property type="match status" value="1"/>
</dbReference>
<name>A0ABT1EDK3_9FIRM</name>
<dbReference type="EMBL" id="JAMZFV010000001">
    <property type="protein sequence ID" value="MCP1108770.1"/>
    <property type="molecule type" value="Genomic_DNA"/>
</dbReference>
<sequence>MVPKQQHKLRIVEGMSWDERKMAIQASLAWGFQSEAAEFPIASLTEGEPCPTKLEELKALLTQEENNPPVAYQAASDAARPVADFDWRAKKGLESLFSKGEFLLDNNLDLLPDKLNFYFVVPEEGSESLMVAACNFAFRFGMETTALDCWLAAPSYIGGNAVIFREGEICRIYQEESDDGTLVYVEGKGEELEVFSSWFCEHFPYSWERETWTSHLQEMTESFAMKNLQGQLAYLSTVNETGIQAYVSPEIAAQQEEVQQLFPDVEFINYKEMRKVYDKEYDIPWEVDTFRELLLEKVYPQVKAGDQVEILAALSEEQPLREELASELEQKLQEKQAKLKECQIYCAYKQGFSWLSESVIPKLKQETALERVEIGFRPFLPEGVTDWLDENGATPSYNNVGGDENKWYDLPIRYLQELYPIEDVLVKELGLTKEQISFVTYEGDQDITYECKSYGKEGTCLSNSVYKAAYSERPYLDAYKEMGKVHPSTGYLRVKVNGVAIVDEQIKTDVENIWDIYQRNVLKDCREFIERKTGGEVSAEKQPLFSQLRLEVVASEPDYRLDSREDMISTLDGLHEDMYFAGADYFKNYGNEKCQQMLEEPGLILPVIRKGSGKPTFKVILYDQAAEAPGIYAEGRQLIKAPTPAEIKLYLKEIRRQGEMFQVIIQSEGVSHEVAQGYIEVLTQREIAFGEALTLQLLAGEESYSVDLPARERIRKDLEITWIDIKEEELIGYEAYLEIINQLKRVPGLLVYQTATSYMGRQVYAIELLPKAKGYVSQTKRITNHPSEIINCRHHANEVSSTNAAFILLRTLLSEPQYKDVAESLNLVIVPMENVDGSAIHYELQKDNPYWKLHVARFNAVGKEFYHEHFKVDTKHTEAMSLTRLYERFLPDVIVDNHGVPSHEWEQQFSGYTSPSYKGFWLPRSLLYGYFWTVKNAEYASNEVVNKKIEDVVAEAIASDEEMRQWNKEWAHQFEIFAHQWMPKLFPANYYKEMINYWIYFEADPHHRYPSIRFPWITTVAYTSEVADETAQGEYLNLCARAHVKHDLAIINLLINAQCIYENTAVITAEQLKVSHTRLRPIVV</sequence>
<dbReference type="InterPro" id="IPR000834">
    <property type="entry name" value="Peptidase_M14"/>
</dbReference>
<organism evidence="2 3">
    <name type="scientific">Ohessyouella blattaphilus</name>
    <dbReference type="NCBI Taxonomy" id="2949333"/>
    <lineage>
        <taxon>Bacteria</taxon>
        <taxon>Bacillati</taxon>
        <taxon>Bacillota</taxon>
        <taxon>Clostridia</taxon>
        <taxon>Lachnospirales</taxon>
        <taxon>Lachnospiraceae</taxon>
        <taxon>Ohessyouella</taxon>
    </lineage>
</organism>
<proteinExistence type="predicted"/>
<comment type="caution">
    <text evidence="2">The sequence shown here is derived from an EMBL/GenBank/DDBJ whole genome shotgun (WGS) entry which is preliminary data.</text>
</comment>
<protein>
    <submittedName>
        <fullName evidence="2">M14 family metallopeptidase</fullName>
    </submittedName>
</protein>
<accession>A0ABT1EDK3</accession>
<dbReference type="Pfam" id="PF00246">
    <property type="entry name" value="Peptidase_M14"/>
    <property type="match status" value="1"/>
</dbReference>
<gene>
    <name evidence="2" type="ORF">NK118_00700</name>
</gene>
<dbReference type="Proteomes" id="UP001523565">
    <property type="component" value="Unassembled WGS sequence"/>
</dbReference>
<dbReference type="Gene3D" id="3.40.630.10">
    <property type="entry name" value="Zn peptidases"/>
    <property type="match status" value="1"/>
</dbReference>
<evidence type="ECO:0000313" key="3">
    <source>
        <dbReference type="Proteomes" id="UP001523565"/>
    </source>
</evidence>
<dbReference type="SUPFAM" id="SSF53187">
    <property type="entry name" value="Zn-dependent exopeptidases"/>
    <property type="match status" value="1"/>
</dbReference>
<dbReference type="RefSeq" id="WP_262067676.1">
    <property type="nucleotide sequence ID" value="NZ_JAMXOC010000001.1"/>
</dbReference>
<feature type="domain" description="Peptidase M14" evidence="1">
    <location>
        <begin position="745"/>
        <end position="852"/>
    </location>
</feature>
<evidence type="ECO:0000313" key="2">
    <source>
        <dbReference type="EMBL" id="MCP1108770.1"/>
    </source>
</evidence>
<evidence type="ECO:0000259" key="1">
    <source>
        <dbReference type="Pfam" id="PF00246"/>
    </source>
</evidence>
<keyword evidence="3" id="KW-1185">Reference proteome</keyword>
<reference evidence="2 3" key="1">
    <citation type="journal article" date="2022" name="Genome Biol. Evol.">
        <title>Host diet, physiology and behaviors set the stage for Lachnospiraceae cladogenesis.</title>
        <authorList>
            <person name="Vera-Ponce De Leon A."/>
            <person name="Schneider M."/>
            <person name="Jahnes B.C."/>
            <person name="Sadowski V."/>
            <person name="Camuy-Velez L.A."/>
            <person name="Duan J."/>
            <person name="Sabree Z.L."/>
        </authorList>
    </citation>
    <scope>NUCLEOTIDE SEQUENCE [LARGE SCALE GENOMIC DNA]</scope>
    <source>
        <strain evidence="2 3">PAL227</strain>
    </source>
</reference>